<name>A0A2V1E465_9PLEO</name>
<dbReference type="InterPro" id="IPR020846">
    <property type="entry name" value="MFS_dom"/>
</dbReference>
<keyword evidence="2 5" id="KW-0812">Transmembrane</keyword>
<feature type="transmembrane region" description="Helical" evidence="5">
    <location>
        <begin position="345"/>
        <end position="364"/>
    </location>
</feature>
<keyword evidence="8" id="KW-1185">Reference proteome</keyword>
<dbReference type="PANTHER" id="PTHR23501:SF33">
    <property type="entry name" value="MAJOR FACILITATOR SUPERFAMILY (MFS) PROFILE DOMAIN-CONTAINING PROTEIN"/>
    <property type="match status" value="1"/>
</dbReference>
<accession>A0A2V1E465</accession>
<evidence type="ECO:0000256" key="3">
    <source>
        <dbReference type="ARBA" id="ARBA00022989"/>
    </source>
</evidence>
<feature type="transmembrane region" description="Helical" evidence="5">
    <location>
        <begin position="279"/>
        <end position="303"/>
    </location>
</feature>
<dbReference type="InterPro" id="IPR036259">
    <property type="entry name" value="MFS_trans_sf"/>
</dbReference>
<dbReference type="GO" id="GO:0015174">
    <property type="term" value="F:basic amino acid transmembrane transporter activity"/>
    <property type="evidence" value="ECO:0007669"/>
    <property type="project" value="TreeGrafter"/>
</dbReference>
<dbReference type="STRING" id="97972.A0A2V1E465"/>
<feature type="transmembrane region" description="Helical" evidence="5">
    <location>
        <begin position="67"/>
        <end position="85"/>
    </location>
</feature>
<feature type="domain" description="Major facilitator superfamily (MFS) profile" evidence="6">
    <location>
        <begin position="1"/>
        <end position="510"/>
    </location>
</feature>
<feature type="transmembrane region" description="Helical" evidence="5">
    <location>
        <begin position="236"/>
        <end position="258"/>
    </location>
</feature>
<protein>
    <submittedName>
        <fullName evidence="7">MFS general substrate transporter</fullName>
    </submittedName>
</protein>
<dbReference type="EMBL" id="KZ805317">
    <property type="protein sequence ID" value="PVI04942.1"/>
    <property type="molecule type" value="Genomic_DNA"/>
</dbReference>
<dbReference type="InterPro" id="IPR011701">
    <property type="entry name" value="MFS"/>
</dbReference>
<organism evidence="7 8">
    <name type="scientific">Periconia macrospinosa</name>
    <dbReference type="NCBI Taxonomy" id="97972"/>
    <lineage>
        <taxon>Eukaryota</taxon>
        <taxon>Fungi</taxon>
        <taxon>Dikarya</taxon>
        <taxon>Ascomycota</taxon>
        <taxon>Pezizomycotina</taxon>
        <taxon>Dothideomycetes</taxon>
        <taxon>Pleosporomycetidae</taxon>
        <taxon>Pleosporales</taxon>
        <taxon>Massarineae</taxon>
        <taxon>Periconiaceae</taxon>
        <taxon>Periconia</taxon>
    </lineage>
</organism>
<keyword evidence="3 5" id="KW-1133">Transmembrane helix</keyword>
<evidence type="ECO:0000313" key="7">
    <source>
        <dbReference type="EMBL" id="PVI04942.1"/>
    </source>
</evidence>
<dbReference type="GO" id="GO:0000329">
    <property type="term" value="C:fungal-type vacuole membrane"/>
    <property type="evidence" value="ECO:0007669"/>
    <property type="project" value="TreeGrafter"/>
</dbReference>
<dbReference type="Pfam" id="PF07690">
    <property type="entry name" value="MFS_1"/>
    <property type="match status" value="1"/>
</dbReference>
<feature type="transmembrane region" description="Helical" evidence="5">
    <location>
        <begin position="152"/>
        <end position="174"/>
    </location>
</feature>
<feature type="transmembrane region" description="Helical" evidence="5">
    <location>
        <begin position="91"/>
        <end position="115"/>
    </location>
</feature>
<feature type="transmembrane region" description="Helical" evidence="5">
    <location>
        <begin position="127"/>
        <end position="146"/>
    </location>
</feature>
<feature type="transmembrane region" description="Helical" evidence="5">
    <location>
        <begin position="210"/>
        <end position="230"/>
    </location>
</feature>
<sequence>MRVLLVVGVFISNADSSFLMATHTVISSEFGALRDSSWLLTSFVLASAVTQPLYGKLSDIYGRKQSLIVAYFLFAVGCALVGIGTSMPQVILGRVISGLGSSGMTALVSILVTDLLPLRSVAAWRSYINIVATTARSIGGPLGGWLADTVGWRWSFIGQTPIASIAIVLIAVMVPSHAELQRTIKANSSVREMESEDEGQKGSKLSRVDFLGATFLTISILGLLLPLQVAGDRVPWSHPLILGSLGAASVFLVLFCVIEQRFAREPIIPLELLAQKDMVLSLIIMIAQATAQVGLMIVIPLYFQITTEASNSEAGAHLVPGVVGNAIGGLLSGSLIKRTGRYKNLTIFSLFFACLGYVLFIVRWRGNTINAFESLYNFPGGFGMGVVSSSLFVGIQAAIDPEHSAVAASTLYFAGLVGCMTGMAGTSAVLLGGLNGALDRRLDMAGFDGVEKAKIMDRAVSDFHYAHRAGAKVASIVVGSYVEALTYTHFFALACSLVALISTVFLKEYKL</sequence>
<evidence type="ECO:0000259" key="6">
    <source>
        <dbReference type="PROSITE" id="PS50850"/>
    </source>
</evidence>
<feature type="transmembrane region" description="Helical" evidence="5">
    <location>
        <begin position="315"/>
        <end position="333"/>
    </location>
</feature>
<dbReference type="OrthoDB" id="6770063at2759"/>
<feature type="transmembrane region" description="Helical" evidence="5">
    <location>
        <begin position="487"/>
        <end position="506"/>
    </location>
</feature>
<evidence type="ECO:0000313" key="8">
    <source>
        <dbReference type="Proteomes" id="UP000244855"/>
    </source>
</evidence>
<evidence type="ECO:0000256" key="5">
    <source>
        <dbReference type="SAM" id="Phobius"/>
    </source>
</evidence>
<dbReference type="Gene3D" id="1.20.1250.20">
    <property type="entry name" value="MFS general substrate transporter like domains"/>
    <property type="match status" value="2"/>
</dbReference>
<feature type="transmembrane region" description="Helical" evidence="5">
    <location>
        <begin position="376"/>
        <end position="399"/>
    </location>
</feature>
<dbReference type="AlphaFoldDB" id="A0A2V1E465"/>
<feature type="transmembrane region" description="Helical" evidence="5">
    <location>
        <begin position="38"/>
        <end position="55"/>
    </location>
</feature>
<proteinExistence type="predicted"/>
<evidence type="ECO:0000256" key="2">
    <source>
        <dbReference type="ARBA" id="ARBA00022692"/>
    </source>
</evidence>
<reference evidence="7 8" key="1">
    <citation type="journal article" date="2018" name="Sci. Rep.">
        <title>Comparative genomics provides insights into the lifestyle and reveals functional heterogeneity of dark septate endophytic fungi.</title>
        <authorList>
            <person name="Knapp D.G."/>
            <person name="Nemeth J.B."/>
            <person name="Barry K."/>
            <person name="Hainaut M."/>
            <person name="Henrissat B."/>
            <person name="Johnson J."/>
            <person name="Kuo A."/>
            <person name="Lim J.H.P."/>
            <person name="Lipzen A."/>
            <person name="Nolan M."/>
            <person name="Ohm R.A."/>
            <person name="Tamas L."/>
            <person name="Grigoriev I.V."/>
            <person name="Spatafora J.W."/>
            <person name="Nagy L.G."/>
            <person name="Kovacs G.M."/>
        </authorList>
    </citation>
    <scope>NUCLEOTIDE SEQUENCE [LARGE SCALE GENOMIC DNA]</scope>
    <source>
        <strain evidence="7 8">DSE2036</strain>
    </source>
</reference>
<keyword evidence="4 5" id="KW-0472">Membrane</keyword>
<evidence type="ECO:0000256" key="1">
    <source>
        <dbReference type="ARBA" id="ARBA00004141"/>
    </source>
</evidence>
<dbReference type="PROSITE" id="PS50850">
    <property type="entry name" value="MFS"/>
    <property type="match status" value="1"/>
</dbReference>
<gene>
    <name evidence="7" type="ORF">DM02DRAFT_688932</name>
</gene>
<comment type="subcellular location">
    <subcellularLocation>
        <location evidence="1">Membrane</location>
        <topology evidence="1">Multi-pass membrane protein</topology>
    </subcellularLocation>
</comment>
<dbReference type="SUPFAM" id="SSF103473">
    <property type="entry name" value="MFS general substrate transporter"/>
    <property type="match status" value="1"/>
</dbReference>
<feature type="transmembrane region" description="Helical" evidence="5">
    <location>
        <begin position="411"/>
        <end position="434"/>
    </location>
</feature>
<dbReference type="PANTHER" id="PTHR23501">
    <property type="entry name" value="MAJOR FACILITATOR SUPERFAMILY"/>
    <property type="match status" value="1"/>
</dbReference>
<dbReference type="Proteomes" id="UP000244855">
    <property type="component" value="Unassembled WGS sequence"/>
</dbReference>
<evidence type="ECO:0000256" key="4">
    <source>
        <dbReference type="ARBA" id="ARBA00023136"/>
    </source>
</evidence>